<dbReference type="AlphaFoldDB" id="A0AAV7JU70"/>
<reference evidence="2 3" key="1">
    <citation type="journal article" date="2023" name="BMC Biol.">
        <title>The compact genome of the sponge Oopsacas minuta (Hexactinellida) is lacking key metazoan core genes.</title>
        <authorList>
            <person name="Santini S."/>
            <person name="Schenkelaars Q."/>
            <person name="Jourda C."/>
            <person name="Duchesne M."/>
            <person name="Belahbib H."/>
            <person name="Rocher C."/>
            <person name="Selva M."/>
            <person name="Riesgo A."/>
            <person name="Vervoort M."/>
            <person name="Leys S.P."/>
            <person name="Kodjabachian L."/>
            <person name="Le Bivic A."/>
            <person name="Borchiellini C."/>
            <person name="Claverie J.M."/>
            <person name="Renard E."/>
        </authorList>
    </citation>
    <scope>NUCLEOTIDE SEQUENCE [LARGE SCALE GENOMIC DNA]</scope>
    <source>
        <strain evidence="2">SPO-2</strain>
    </source>
</reference>
<dbReference type="GO" id="GO:0008270">
    <property type="term" value="F:zinc ion binding"/>
    <property type="evidence" value="ECO:0007669"/>
    <property type="project" value="UniProtKB-KW"/>
</dbReference>
<accession>A0AAV7JU70</accession>
<dbReference type="Proteomes" id="UP001165289">
    <property type="component" value="Unassembled WGS sequence"/>
</dbReference>
<dbReference type="InterPro" id="IPR011042">
    <property type="entry name" value="6-blade_b-propeller_TolB-like"/>
</dbReference>
<dbReference type="Gene3D" id="2.120.10.30">
    <property type="entry name" value="TolB, C-terminal domain"/>
    <property type="match status" value="2"/>
</dbReference>
<keyword evidence="1" id="KW-0175">Coiled coil</keyword>
<dbReference type="GO" id="GO:0000209">
    <property type="term" value="P:protein polyubiquitination"/>
    <property type="evidence" value="ECO:0007669"/>
    <property type="project" value="TreeGrafter"/>
</dbReference>
<evidence type="ECO:0000256" key="1">
    <source>
        <dbReference type="SAM" id="Coils"/>
    </source>
</evidence>
<name>A0AAV7JU70_9METZ</name>
<sequence length="408" mass="47149">MFQNNKRELEILSLKRLKSEVESKKQQIGKTCENLRQKIDQKEQNLIEELDRVYNDTKCNLDERDRKLSCLDKCRDNVVNIRDNKLTDVMYQTLLPISEEIEKLLDKSLVAPSVELDLNEKLLENVQDFCNININICPYTERVYPEWMEVEKGTCENEMEEPFSILSLDTNELLISDRNKNVINVYSQNGEYISTIKDTNLNRPLYMCSYKDAFFVTCGVQNGKVLKFEKNEQGNWEMVQLQRLNNPITGINVDEQGILYVFETKKRNIFALETSNLDIITQLELETEHFVQGRTRIMDSKLHNSEWYVLFSNSEYTIQCFHKNGKLKRTVIDSSQFNGGLHFCIDNAGNIIGSESLTDKVKVFSNDGQFITKIGSGGDFTNPRGVTLDAKGRVFVCDLKSCDMLSCY</sequence>
<gene>
    <name evidence="2" type="ORF">LOD99_7248</name>
</gene>
<comment type="caution">
    <text evidence="2">The sequence shown here is derived from an EMBL/GenBank/DDBJ whole genome shotgun (WGS) entry which is preliminary data.</text>
</comment>
<feature type="coiled-coil region" evidence="1">
    <location>
        <begin position="14"/>
        <end position="52"/>
    </location>
</feature>
<dbReference type="PANTHER" id="PTHR24104">
    <property type="entry name" value="E3 UBIQUITIN-PROTEIN LIGASE NHLRC1-RELATED"/>
    <property type="match status" value="1"/>
</dbReference>
<protein>
    <submittedName>
        <fullName evidence="2">Uncharacterized protein</fullName>
    </submittedName>
</protein>
<keyword evidence="3" id="KW-1185">Reference proteome</keyword>
<dbReference type="InterPro" id="IPR050952">
    <property type="entry name" value="TRIM-NHL_E3_ligases"/>
</dbReference>
<dbReference type="PANTHER" id="PTHR24104:SF25">
    <property type="entry name" value="PROTEIN LIN-41"/>
    <property type="match status" value="1"/>
</dbReference>
<organism evidence="2 3">
    <name type="scientific">Oopsacas minuta</name>
    <dbReference type="NCBI Taxonomy" id="111878"/>
    <lineage>
        <taxon>Eukaryota</taxon>
        <taxon>Metazoa</taxon>
        <taxon>Porifera</taxon>
        <taxon>Hexactinellida</taxon>
        <taxon>Hexasterophora</taxon>
        <taxon>Lyssacinosida</taxon>
        <taxon>Leucopsacidae</taxon>
        <taxon>Oopsacas</taxon>
    </lineage>
</organism>
<dbReference type="SUPFAM" id="SSF101898">
    <property type="entry name" value="NHL repeat"/>
    <property type="match status" value="1"/>
</dbReference>
<dbReference type="EMBL" id="JAKMXF010000299">
    <property type="protein sequence ID" value="KAI6652231.1"/>
    <property type="molecule type" value="Genomic_DNA"/>
</dbReference>
<evidence type="ECO:0000313" key="3">
    <source>
        <dbReference type="Proteomes" id="UP001165289"/>
    </source>
</evidence>
<evidence type="ECO:0000313" key="2">
    <source>
        <dbReference type="EMBL" id="KAI6652231.1"/>
    </source>
</evidence>
<dbReference type="GO" id="GO:0061630">
    <property type="term" value="F:ubiquitin protein ligase activity"/>
    <property type="evidence" value="ECO:0007669"/>
    <property type="project" value="TreeGrafter"/>
</dbReference>
<dbReference type="GO" id="GO:0043161">
    <property type="term" value="P:proteasome-mediated ubiquitin-dependent protein catabolic process"/>
    <property type="evidence" value="ECO:0007669"/>
    <property type="project" value="TreeGrafter"/>
</dbReference>
<proteinExistence type="predicted"/>